<keyword evidence="1" id="KW-0676">Redox-active center</keyword>
<sequence>MNNFKKEGSNLNPKEYLDIRTNEKINFPSQNEKDHSIAIFWATWCGPCKVEMQRLHDSVLEGKINPQSIYAINAFETGVKVRRFINQSPYKFRFINSPYATRKLQVKSTPTTIFLKGNNVTSMSSGLSLIGIWRAEKHLATK</sequence>
<comment type="caution">
    <text evidence="2">The sequence shown here is derived from an EMBL/GenBank/DDBJ whole genome shotgun (WGS) entry which is preliminary data.</text>
</comment>
<proteinExistence type="predicted"/>
<dbReference type="InterPro" id="IPR017937">
    <property type="entry name" value="Thioredoxin_CS"/>
</dbReference>
<name>A0ABY0IFP6_9BACT</name>
<protein>
    <submittedName>
        <fullName evidence="2">TlpA family protein disulfide reductase</fullName>
    </submittedName>
</protein>
<dbReference type="CDD" id="cd02966">
    <property type="entry name" value="TlpA_like_family"/>
    <property type="match status" value="1"/>
</dbReference>
<dbReference type="PROSITE" id="PS00194">
    <property type="entry name" value="THIOREDOXIN_1"/>
    <property type="match status" value="1"/>
</dbReference>
<keyword evidence="3" id="KW-1185">Reference proteome</keyword>
<dbReference type="SUPFAM" id="SSF52833">
    <property type="entry name" value="Thioredoxin-like"/>
    <property type="match status" value="1"/>
</dbReference>
<evidence type="ECO:0000313" key="3">
    <source>
        <dbReference type="Proteomes" id="UP000443582"/>
    </source>
</evidence>
<gene>
    <name evidence="2" type="ORF">DAY19_07180</name>
</gene>
<dbReference type="Proteomes" id="UP000443582">
    <property type="component" value="Unassembled WGS sequence"/>
</dbReference>
<dbReference type="RefSeq" id="WP_115360874.1">
    <property type="nucleotide sequence ID" value="NZ_QDKL01000002.1"/>
</dbReference>
<accession>A0ABY0IFP6</accession>
<organism evidence="2 3">
    <name type="scientific">Halobacteriovorax vibrionivorans</name>
    <dbReference type="NCBI Taxonomy" id="2152716"/>
    <lineage>
        <taxon>Bacteria</taxon>
        <taxon>Pseudomonadati</taxon>
        <taxon>Bdellovibrionota</taxon>
        <taxon>Bacteriovoracia</taxon>
        <taxon>Bacteriovoracales</taxon>
        <taxon>Halobacteriovoraceae</taxon>
        <taxon>Halobacteriovorax</taxon>
    </lineage>
</organism>
<evidence type="ECO:0000256" key="1">
    <source>
        <dbReference type="ARBA" id="ARBA00023284"/>
    </source>
</evidence>
<dbReference type="Gene3D" id="3.40.30.10">
    <property type="entry name" value="Glutaredoxin"/>
    <property type="match status" value="1"/>
</dbReference>
<reference evidence="3" key="1">
    <citation type="journal article" date="2019" name="Int. J. Syst. Evol. Microbiol.">
        <title>Halobacteriovorax valvorus sp. nov., a novel prokaryotic predator isolated from coastal seawater of China.</title>
        <authorList>
            <person name="Chen M.-X."/>
        </authorList>
    </citation>
    <scope>NUCLEOTIDE SEQUENCE [LARGE SCALE GENOMIC DNA]</scope>
    <source>
        <strain evidence="3">BL9</strain>
    </source>
</reference>
<dbReference type="InterPro" id="IPR036249">
    <property type="entry name" value="Thioredoxin-like_sf"/>
</dbReference>
<dbReference type="EMBL" id="QDKL01000002">
    <property type="protein sequence ID" value="RZF21462.1"/>
    <property type="molecule type" value="Genomic_DNA"/>
</dbReference>
<evidence type="ECO:0000313" key="2">
    <source>
        <dbReference type="EMBL" id="RZF21462.1"/>
    </source>
</evidence>